<dbReference type="InterPro" id="IPR005046">
    <property type="entry name" value="DUF285"/>
</dbReference>
<accession>A0ABY5BZE7</accession>
<dbReference type="EMBL" id="CP097122">
    <property type="protein sequence ID" value="USS91880.1"/>
    <property type="molecule type" value="Genomic_DNA"/>
</dbReference>
<organism evidence="2 3">
    <name type="scientific">Fructobacillus americanaquae</name>
    <dbReference type="NCBI Taxonomy" id="2940302"/>
    <lineage>
        <taxon>Bacteria</taxon>
        <taxon>Bacillati</taxon>
        <taxon>Bacillota</taxon>
        <taxon>Bacilli</taxon>
        <taxon>Lactobacillales</taxon>
        <taxon>Lactobacillaceae</taxon>
        <taxon>Fructobacillus</taxon>
    </lineage>
</organism>
<protein>
    <submittedName>
        <fullName evidence="2">BspA family leucine-rich repeat surface protein</fullName>
    </submittedName>
</protein>
<name>A0ABY5BZE7_9LACO</name>
<evidence type="ECO:0000313" key="2">
    <source>
        <dbReference type="EMBL" id="USS91880.1"/>
    </source>
</evidence>
<reference evidence="2" key="1">
    <citation type="submission" date="2022-05" db="EMBL/GenBank/DDBJ databases">
        <authorList>
            <person name="Oliphant S.A."/>
            <person name="Watson-Haigh N.S."/>
            <person name="Sumby K.M."/>
            <person name="Gardner J.M."/>
            <person name="Jiranek V."/>
        </authorList>
    </citation>
    <scope>NUCLEOTIDE SEQUENCE</scope>
    <source>
        <strain evidence="2">KI3_B9</strain>
    </source>
</reference>
<dbReference type="InterPro" id="IPR011889">
    <property type="entry name" value="Liste_lipo_26"/>
</dbReference>
<gene>
    <name evidence="2" type="ORF">M3M36_06105</name>
</gene>
<dbReference type="InterPro" id="IPR022263">
    <property type="entry name" value="KxYKxGKxW"/>
</dbReference>
<dbReference type="NCBIfam" id="TIGR03715">
    <property type="entry name" value="KxYKxGKxW"/>
    <property type="match status" value="1"/>
</dbReference>
<dbReference type="Pfam" id="PF03382">
    <property type="entry name" value="DUF285"/>
    <property type="match status" value="1"/>
</dbReference>
<dbReference type="RefSeq" id="WP_252773693.1">
    <property type="nucleotide sequence ID" value="NZ_CP097122.1"/>
</dbReference>
<sequence>MHKVKKNWVVISLLSFTLLGVNITLQNEHSFLLFGTQPVSAADVSVSGYDGSAHWPYDTSTKTLTFDGAGTLAGGSLFYGHNIPVEVEHIVFAQKVAAVADSSYLFSTLEGTGSHLESIDQLENFDTQNVTNMAGMFYGISKLTSLDLSNFDTSKVNDMSNMFLP</sequence>
<evidence type="ECO:0000256" key="1">
    <source>
        <dbReference type="ARBA" id="ARBA00022729"/>
    </source>
</evidence>
<keyword evidence="3" id="KW-1185">Reference proteome</keyword>
<dbReference type="NCBIfam" id="TIGR02167">
    <property type="entry name" value="Liste_lipo_26"/>
    <property type="match status" value="2"/>
</dbReference>
<evidence type="ECO:0000313" key="3">
    <source>
        <dbReference type="Proteomes" id="UP001056093"/>
    </source>
</evidence>
<dbReference type="Proteomes" id="UP001056093">
    <property type="component" value="Chromosome"/>
</dbReference>
<proteinExistence type="predicted"/>
<keyword evidence="1" id="KW-0732">Signal</keyword>